<proteinExistence type="predicted"/>
<sequence length="153" mass="17746">MNTYRPRQLVRAAAWVIFSSYTLFIIYLLFFGFSRSGRTERSYNIVPFKTVWSYFVYFRHYDLDIWIINVFGNVAAFVPFGFFIPWLFPSFNRWLAVAKLLFWLLLAVETLQFVFKVGSFDVDDILLNVLGGLLGFALFVAAMGCKTGRGSIQ</sequence>
<dbReference type="PANTHER" id="PTHR36834">
    <property type="entry name" value="MEMBRANE PROTEIN-RELATED"/>
    <property type="match status" value="1"/>
</dbReference>
<feature type="domain" description="VanZ-like" evidence="2">
    <location>
        <begin position="19"/>
        <end position="140"/>
    </location>
</feature>
<protein>
    <submittedName>
        <fullName evidence="3">VanZ like family protein</fullName>
    </submittedName>
</protein>
<dbReference type="PANTHER" id="PTHR36834:SF1">
    <property type="entry name" value="INTEGRAL MEMBRANE PROTEIN"/>
    <property type="match status" value="1"/>
</dbReference>
<reference evidence="3" key="1">
    <citation type="submission" date="2018-02" db="EMBL/GenBank/DDBJ databases">
        <authorList>
            <person name="Kim S.-K."/>
            <person name="Jung H.-I."/>
            <person name="Lee S.-W."/>
        </authorList>
    </citation>
    <scope>NUCLEOTIDE SEQUENCE</scope>
    <source>
        <strain evidence="3">SK3146</strain>
    </source>
</reference>
<evidence type="ECO:0000256" key="1">
    <source>
        <dbReference type="SAM" id="Phobius"/>
    </source>
</evidence>
<feature type="transmembrane region" description="Helical" evidence="1">
    <location>
        <begin position="100"/>
        <end position="119"/>
    </location>
</feature>
<feature type="transmembrane region" description="Helical" evidence="1">
    <location>
        <begin position="65"/>
        <end position="88"/>
    </location>
</feature>
<evidence type="ECO:0000259" key="2">
    <source>
        <dbReference type="Pfam" id="PF04892"/>
    </source>
</evidence>
<reference evidence="3" key="2">
    <citation type="journal article" date="2021" name="J Anim Sci Technol">
        <title>Complete genome sequence of Paenibacillus konkukensis sp. nov. SK3146 as a potential probiotic strain.</title>
        <authorList>
            <person name="Jung H.I."/>
            <person name="Park S."/>
            <person name="Niu K.M."/>
            <person name="Lee S.W."/>
            <person name="Kothari D."/>
            <person name="Yi K.J."/>
            <person name="Kim S.K."/>
        </authorList>
    </citation>
    <scope>NUCLEOTIDE SEQUENCE</scope>
    <source>
        <strain evidence="3">SK3146</strain>
    </source>
</reference>
<organism evidence="3 4">
    <name type="scientific">Paenibacillus konkukensis</name>
    <dbReference type="NCBI Taxonomy" id="2020716"/>
    <lineage>
        <taxon>Bacteria</taxon>
        <taxon>Bacillati</taxon>
        <taxon>Bacillota</taxon>
        <taxon>Bacilli</taxon>
        <taxon>Bacillales</taxon>
        <taxon>Paenibacillaceae</taxon>
        <taxon>Paenibacillus</taxon>
    </lineage>
</organism>
<keyword evidence="4" id="KW-1185">Reference proteome</keyword>
<keyword evidence="1" id="KW-1133">Transmembrane helix</keyword>
<dbReference type="RefSeq" id="WP_249864262.1">
    <property type="nucleotide sequence ID" value="NZ_CP027059.1"/>
</dbReference>
<evidence type="ECO:0000313" key="3">
    <source>
        <dbReference type="EMBL" id="UQZ82081.1"/>
    </source>
</evidence>
<gene>
    <name evidence="3" type="ORF">SK3146_01238</name>
</gene>
<evidence type="ECO:0000313" key="4">
    <source>
        <dbReference type="Proteomes" id="UP001057134"/>
    </source>
</evidence>
<feature type="transmembrane region" description="Helical" evidence="1">
    <location>
        <begin position="125"/>
        <end position="145"/>
    </location>
</feature>
<keyword evidence="1" id="KW-0812">Transmembrane</keyword>
<accession>A0ABY4RI10</accession>
<dbReference type="Pfam" id="PF04892">
    <property type="entry name" value="VanZ"/>
    <property type="match status" value="1"/>
</dbReference>
<dbReference type="Proteomes" id="UP001057134">
    <property type="component" value="Chromosome"/>
</dbReference>
<dbReference type="InterPro" id="IPR006976">
    <property type="entry name" value="VanZ-like"/>
</dbReference>
<feature type="transmembrane region" description="Helical" evidence="1">
    <location>
        <begin position="12"/>
        <end position="33"/>
    </location>
</feature>
<dbReference type="InterPro" id="IPR053150">
    <property type="entry name" value="Teicoplanin_resist-assoc"/>
</dbReference>
<dbReference type="EMBL" id="CP027059">
    <property type="protein sequence ID" value="UQZ82081.1"/>
    <property type="molecule type" value="Genomic_DNA"/>
</dbReference>
<name>A0ABY4RI10_9BACL</name>
<keyword evidence="1" id="KW-0472">Membrane</keyword>